<dbReference type="SMART" id="SM00014">
    <property type="entry name" value="acidPPc"/>
    <property type="match status" value="1"/>
</dbReference>
<dbReference type="InterPro" id="IPR000326">
    <property type="entry name" value="PAP2/HPO"/>
</dbReference>
<dbReference type="PANTHER" id="PTHR14969:SF13">
    <property type="entry name" value="AT30094P"/>
    <property type="match status" value="1"/>
</dbReference>
<organism evidence="3 4">
    <name type="scientific">Filimonas zeae</name>
    <dbReference type="NCBI Taxonomy" id="1737353"/>
    <lineage>
        <taxon>Bacteria</taxon>
        <taxon>Pseudomonadati</taxon>
        <taxon>Bacteroidota</taxon>
        <taxon>Chitinophagia</taxon>
        <taxon>Chitinophagales</taxon>
        <taxon>Chitinophagaceae</taxon>
        <taxon>Filimonas</taxon>
    </lineage>
</organism>
<feature type="transmembrane region" description="Helical" evidence="1">
    <location>
        <begin position="139"/>
        <end position="156"/>
    </location>
</feature>
<accession>A0A917IVX0</accession>
<dbReference type="PANTHER" id="PTHR14969">
    <property type="entry name" value="SPHINGOSINE-1-PHOSPHATE PHOSPHOHYDROLASE"/>
    <property type="match status" value="1"/>
</dbReference>
<reference evidence="3" key="2">
    <citation type="submission" date="2020-09" db="EMBL/GenBank/DDBJ databases">
        <authorList>
            <person name="Sun Q."/>
            <person name="Zhou Y."/>
        </authorList>
    </citation>
    <scope>NUCLEOTIDE SEQUENCE</scope>
    <source>
        <strain evidence="3">CGMCC 1.15290</strain>
    </source>
</reference>
<dbReference type="Proteomes" id="UP000627292">
    <property type="component" value="Unassembled WGS sequence"/>
</dbReference>
<protein>
    <submittedName>
        <fullName evidence="3">Lipid A 4'-phosphatase</fullName>
    </submittedName>
</protein>
<evidence type="ECO:0000259" key="2">
    <source>
        <dbReference type="SMART" id="SM00014"/>
    </source>
</evidence>
<keyword evidence="4" id="KW-1185">Reference proteome</keyword>
<reference evidence="3" key="1">
    <citation type="journal article" date="2014" name="Int. J. Syst. Evol. Microbiol.">
        <title>Complete genome sequence of Corynebacterium casei LMG S-19264T (=DSM 44701T), isolated from a smear-ripened cheese.</title>
        <authorList>
            <consortium name="US DOE Joint Genome Institute (JGI-PGF)"/>
            <person name="Walter F."/>
            <person name="Albersmeier A."/>
            <person name="Kalinowski J."/>
            <person name="Ruckert C."/>
        </authorList>
    </citation>
    <scope>NUCLEOTIDE SEQUENCE</scope>
    <source>
        <strain evidence="3">CGMCC 1.15290</strain>
    </source>
</reference>
<comment type="caution">
    <text evidence="3">The sequence shown here is derived from an EMBL/GenBank/DDBJ whole genome shotgun (WGS) entry which is preliminary data.</text>
</comment>
<evidence type="ECO:0000313" key="4">
    <source>
        <dbReference type="Proteomes" id="UP000627292"/>
    </source>
</evidence>
<feature type="transmembrane region" description="Helical" evidence="1">
    <location>
        <begin position="30"/>
        <end position="50"/>
    </location>
</feature>
<dbReference type="EMBL" id="BMIB01000002">
    <property type="protein sequence ID" value="GGH65354.1"/>
    <property type="molecule type" value="Genomic_DNA"/>
</dbReference>
<sequence length="196" mass="22293">MLSIAEQLDKLLFALINQRLSVTWLDSFMLLLREPLTWVPLYAGVLIWGFKKMPAQVWWFLVFSAATFAITDFSSASLLKPWLQRVRPCYDDALAGTVRSLVGCGGRYSMPSSHAANHFGLAMFWFCSVLRVTGKRWHWVWVWAFMIGYAQVYVGKHFPADIIIGAILGMLAGWLTFRIFDVVITGYKKGQTTFPA</sequence>
<dbReference type="Gene3D" id="1.20.144.10">
    <property type="entry name" value="Phosphatidic acid phosphatase type 2/haloperoxidase"/>
    <property type="match status" value="1"/>
</dbReference>
<keyword evidence="1" id="KW-0472">Membrane</keyword>
<feature type="domain" description="Phosphatidic acid phosphatase type 2/haloperoxidase" evidence="2">
    <location>
        <begin position="61"/>
        <end position="177"/>
    </location>
</feature>
<evidence type="ECO:0000256" key="1">
    <source>
        <dbReference type="SAM" id="Phobius"/>
    </source>
</evidence>
<gene>
    <name evidence="3" type="primary">lpxF</name>
    <name evidence="3" type="ORF">GCM10011379_18400</name>
</gene>
<dbReference type="RefSeq" id="WP_188951739.1">
    <property type="nucleotide sequence ID" value="NZ_BMIB01000002.1"/>
</dbReference>
<keyword evidence="1" id="KW-1133">Transmembrane helix</keyword>
<feature type="transmembrane region" description="Helical" evidence="1">
    <location>
        <begin position="115"/>
        <end position="132"/>
    </location>
</feature>
<dbReference type="AlphaFoldDB" id="A0A917IVX0"/>
<dbReference type="SUPFAM" id="SSF48317">
    <property type="entry name" value="Acid phosphatase/Vanadium-dependent haloperoxidase"/>
    <property type="match status" value="1"/>
</dbReference>
<proteinExistence type="predicted"/>
<feature type="transmembrane region" description="Helical" evidence="1">
    <location>
        <begin position="162"/>
        <end position="180"/>
    </location>
</feature>
<dbReference type="InterPro" id="IPR036938">
    <property type="entry name" value="PAP2/HPO_sf"/>
</dbReference>
<name>A0A917IVX0_9BACT</name>
<dbReference type="Pfam" id="PF01569">
    <property type="entry name" value="PAP2"/>
    <property type="match status" value="1"/>
</dbReference>
<feature type="transmembrane region" description="Helical" evidence="1">
    <location>
        <begin position="57"/>
        <end position="78"/>
    </location>
</feature>
<keyword evidence="1" id="KW-0812">Transmembrane</keyword>
<evidence type="ECO:0000313" key="3">
    <source>
        <dbReference type="EMBL" id="GGH65354.1"/>
    </source>
</evidence>